<comment type="subcellular location">
    <subcellularLocation>
        <location evidence="1">Nucleus</location>
        <location evidence="1">Nucleolus</location>
    </subcellularLocation>
</comment>
<evidence type="ECO:0000256" key="11">
    <source>
        <dbReference type="ARBA" id="ARBA00037449"/>
    </source>
</evidence>
<feature type="compositionally biased region" description="Basic and acidic residues" evidence="13">
    <location>
        <begin position="1168"/>
        <end position="1194"/>
    </location>
</feature>
<dbReference type="GO" id="GO:0003676">
    <property type="term" value="F:nucleic acid binding"/>
    <property type="evidence" value="ECO:0007669"/>
    <property type="project" value="InterPro"/>
</dbReference>
<dbReference type="PROSITE" id="PS00039">
    <property type="entry name" value="DEAD_ATP_HELICASE"/>
    <property type="match status" value="1"/>
</dbReference>
<dbReference type="EC" id="3.6.4.13" evidence="3"/>
<feature type="region of interest" description="Disordered" evidence="13">
    <location>
        <begin position="715"/>
        <end position="745"/>
    </location>
</feature>
<dbReference type="InterPro" id="IPR014014">
    <property type="entry name" value="RNA_helicase_DEAD_Q_motif"/>
</dbReference>
<evidence type="ECO:0000256" key="6">
    <source>
        <dbReference type="ARBA" id="ARBA00022741"/>
    </source>
</evidence>
<proteinExistence type="inferred from homology"/>
<evidence type="ECO:0000259" key="15">
    <source>
        <dbReference type="PROSITE" id="PS51194"/>
    </source>
</evidence>
<keyword evidence="5" id="KW-0698">rRNA processing</keyword>
<evidence type="ECO:0000256" key="1">
    <source>
        <dbReference type="ARBA" id="ARBA00004604"/>
    </source>
</evidence>
<keyword evidence="4" id="KW-0690">Ribosome biogenesis</keyword>
<feature type="compositionally biased region" description="Basic and acidic residues" evidence="13">
    <location>
        <begin position="651"/>
        <end position="670"/>
    </location>
</feature>
<dbReference type="PROSITE" id="PS51192">
    <property type="entry name" value="HELICASE_ATP_BIND_1"/>
    <property type="match status" value="1"/>
</dbReference>
<evidence type="ECO:0000256" key="10">
    <source>
        <dbReference type="ARBA" id="ARBA00023242"/>
    </source>
</evidence>
<feature type="region of interest" description="Disordered" evidence="13">
    <location>
        <begin position="651"/>
        <end position="683"/>
    </location>
</feature>
<feature type="region of interest" description="Disordered" evidence="13">
    <location>
        <begin position="1165"/>
        <end position="1221"/>
    </location>
</feature>
<dbReference type="GO" id="GO:0003724">
    <property type="term" value="F:RNA helicase activity"/>
    <property type="evidence" value="ECO:0007669"/>
    <property type="project" value="UniProtKB-EC"/>
</dbReference>
<comment type="function">
    <text evidence="11">ATP-dependent RNA helicase required for 60S ribosomal subunit synthesis. Involved in efficient pre-rRNA processing, predominantly at site A3, which is necessary for the normal formation of 25S and 5.8S rRNAs.</text>
</comment>
<keyword evidence="6" id="KW-0547">Nucleotide-binding</keyword>
<evidence type="ECO:0000313" key="17">
    <source>
        <dbReference type="EMBL" id="CAD8084509.1"/>
    </source>
</evidence>
<dbReference type="Pfam" id="PF00270">
    <property type="entry name" value="DEAD"/>
    <property type="match status" value="1"/>
</dbReference>
<dbReference type="InterPro" id="IPR014001">
    <property type="entry name" value="Helicase_ATP-bd"/>
</dbReference>
<feature type="region of interest" description="Disordered" evidence="13">
    <location>
        <begin position="862"/>
        <end position="881"/>
    </location>
</feature>
<keyword evidence="9" id="KW-0067">ATP-binding</keyword>
<accession>A0A8S1MY87</accession>
<evidence type="ECO:0000256" key="3">
    <source>
        <dbReference type="ARBA" id="ARBA00012552"/>
    </source>
</evidence>
<feature type="domain" description="DEAD-box RNA helicase Q" evidence="16">
    <location>
        <begin position="85"/>
        <end position="113"/>
    </location>
</feature>
<protein>
    <recommendedName>
        <fullName evidence="3">RNA helicase</fullName>
        <ecNumber evidence="3">3.6.4.13</ecNumber>
    </recommendedName>
</protein>
<evidence type="ECO:0000256" key="8">
    <source>
        <dbReference type="ARBA" id="ARBA00022806"/>
    </source>
</evidence>
<comment type="similarity">
    <text evidence="2">Belongs to the DEAD box helicase family. DDX5/DBP2 subfamily.</text>
</comment>
<evidence type="ECO:0000259" key="14">
    <source>
        <dbReference type="PROSITE" id="PS51192"/>
    </source>
</evidence>
<feature type="compositionally biased region" description="Polar residues" evidence="13">
    <location>
        <begin position="1195"/>
        <end position="1214"/>
    </location>
</feature>
<keyword evidence="10" id="KW-0539">Nucleus</keyword>
<feature type="region of interest" description="Disordered" evidence="13">
    <location>
        <begin position="887"/>
        <end position="913"/>
    </location>
</feature>
<evidence type="ECO:0000256" key="9">
    <source>
        <dbReference type="ARBA" id="ARBA00022840"/>
    </source>
</evidence>
<dbReference type="InterPro" id="IPR001650">
    <property type="entry name" value="Helicase_C-like"/>
</dbReference>
<dbReference type="OrthoDB" id="306687at2759"/>
<dbReference type="SMART" id="SM00490">
    <property type="entry name" value="HELICc"/>
    <property type="match status" value="1"/>
</dbReference>
<dbReference type="CDD" id="cd00268">
    <property type="entry name" value="DEADc"/>
    <property type="match status" value="1"/>
</dbReference>
<dbReference type="GO" id="GO:0005524">
    <property type="term" value="F:ATP binding"/>
    <property type="evidence" value="ECO:0007669"/>
    <property type="project" value="UniProtKB-KW"/>
</dbReference>
<evidence type="ECO:0000256" key="7">
    <source>
        <dbReference type="ARBA" id="ARBA00022801"/>
    </source>
</evidence>
<comment type="caution">
    <text evidence="17">The sequence shown here is derived from an EMBL/GenBank/DDBJ whole genome shotgun (WGS) entry which is preliminary data.</text>
</comment>
<dbReference type="GO" id="GO:0016787">
    <property type="term" value="F:hydrolase activity"/>
    <property type="evidence" value="ECO:0007669"/>
    <property type="project" value="UniProtKB-KW"/>
</dbReference>
<evidence type="ECO:0000256" key="2">
    <source>
        <dbReference type="ARBA" id="ARBA00009334"/>
    </source>
</evidence>
<organism evidence="17 18">
    <name type="scientific">Paramecium sonneborni</name>
    <dbReference type="NCBI Taxonomy" id="65129"/>
    <lineage>
        <taxon>Eukaryota</taxon>
        <taxon>Sar</taxon>
        <taxon>Alveolata</taxon>
        <taxon>Ciliophora</taxon>
        <taxon>Intramacronucleata</taxon>
        <taxon>Oligohymenophorea</taxon>
        <taxon>Peniculida</taxon>
        <taxon>Parameciidae</taxon>
        <taxon>Paramecium</taxon>
    </lineage>
</organism>
<evidence type="ECO:0000256" key="4">
    <source>
        <dbReference type="ARBA" id="ARBA00022517"/>
    </source>
</evidence>
<dbReference type="EMBL" id="CAJJDN010000047">
    <property type="protein sequence ID" value="CAD8084509.1"/>
    <property type="molecule type" value="Genomic_DNA"/>
</dbReference>
<dbReference type="InterPro" id="IPR000629">
    <property type="entry name" value="RNA-helicase_DEAD-box_CS"/>
</dbReference>
<gene>
    <name evidence="17" type="ORF">PSON_ATCC_30995.1.T0470022</name>
</gene>
<feature type="compositionally biased region" description="Polar residues" evidence="13">
    <location>
        <begin position="862"/>
        <end position="872"/>
    </location>
</feature>
<evidence type="ECO:0000256" key="12">
    <source>
        <dbReference type="PROSITE-ProRule" id="PRU00552"/>
    </source>
</evidence>
<name>A0A8S1MY87_9CILI</name>
<feature type="short sequence motif" description="Q motif" evidence="12">
    <location>
        <begin position="85"/>
        <end position="113"/>
    </location>
</feature>
<dbReference type="InterPro" id="IPR044742">
    <property type="entry name" value="DEAD/DEAH_RhlB"/>
</dbReference>
<reference evidence="17" key="1">
    <citation type="submission" date="2021-01" db="EMBL/GenBank/DDBJ databases">
        <authorList>
            <consortium name="Genoscope - CEA"/>
            <person name="William W."/>
        </authorList>
    </citation>
    <scope>NUCLEOTIDE SEQUENCE</scope>
</reference>
<dbReference type="PROSITE" id="PS51195">
    <property type="entry name" value="Q_MOTIF"/>
    <property type="match status" value="1"/>
</dbReference>
<dbReference type="CDD" id="cd18787">
    <property type="entry name" value="SF2_C_DEAD"/>
    <property type="match status" value="1"/>
</dbReference>
<dbReference type="Proteomes" id="UP000692954">
    <property type="component" value="Unassembled WGS sequence"/>
</dbReference>
<feature type="compositionally biased region" description="Basic and acidic residues" evidence="13">
    <location>
        <begin position="715"/>
        <end position="739"/>
    </location>
</feature>
<evidence type="ECO:0000256" key="13">
    <source>
        <dbReference type="SAM" id="MobiDB-lite"/>
    </source>
</evidence>
<keyword evidence="7" id="KW-0378">Hydrolase</keyword>
<evidence type="ECO:0000313" key="18">
    <source>
        <dbReference type="Proteomes" id="UP000692954"/>
    </source>
</evidence>
<feature type="compositionally biased region" description="Basic and acidic residues" evidence="13">
    <location>
        <begin position="894"/>
        <end position="904"/>
    </location>
</feature>
<evidence type="ECO:0000259" key="16">
    <source>
        <dbReference type="PROSITE" id="PS51195"/>
    </source>
</evidence>
<feature type="domain" description="Helicase C-terminal" evidence="15">
    <location>
        <begin position="326"/>
        <end position="476"/>
    </location>
</feature>
<dbReference type="InterPro" id="IPR011545">
    <property type="entry name" value="DEAD/DEAH_box_helicase_dom"/>
</dbReference>
<keyword evidence="8" id="KW-0347">Helicase</keyword>
<dbReference type="PROSITE" id="PS51194">
    <property type="entry name" value="HELICASE_CTER"/>
    <property type="match status" value="1"/>
</dbReference>
<dbReference type="Pfam" id="PF00271">
    <property type="entry name" value="Helicase_C"/>
    <property type="match status" value="1"/>
</dbReference>
<dbReference type="AlphaFoldDB" id="A0A8S1MY87"/>
<sequence length="1221" mass="146304">MNSHYVDDVDEYNLDNEESIRSKWKETRGCKIGLKSQDFQPFRKEFLHKNQESYMMTEERIEAFYREKEIIIKTLENQKVPPPYLSWASANFPSPILDSIEQLQFKNPTVIQSVVFPIILAGYDVIGVAQTGSGKTIAYLLPGLIQITNQINEESNNTKKQNSPQMLILVPTRELAIQIDSEIQLFTQNYRLKTVCVYGGLNNRKTQYFNLGKSPNILVATPGRLLDFLKERVITLTDVSYLVIDEADRLLEMGFEDTTREIVQQIREDRQTVLFSATWPKAVKNLAFDFCQQSPIYVQIGKSNLTINKNIEQEIICLFQREKLKSLLSILDTLKISDKVLIFSEQRYRCEQLAINMADMGYYTIALHGDKTQPQRDEIMKAFRSGQTRLLCATDLASRGLDVTDITVVINYDFPKYFDDYIHRIGRTGRGEKKGKSFSFLAYDKDESYMAREILKLASITNLKYDEFALLNFAKGILPQIRNDFESDRFIQQQPGNYSQKVNFTFPKNSKEQYNYDLQKFKNPQENRNYQNDKNYRQFQSVQNQKEDSSFRDSNHNFNFQNNEKYQEQNNQINRSQYQRNNQQSENRNHKNYNCEMAEDGQNYYQKEEIKYPNGKQERVDRQNRQEESYNLNNKFGSDCQNRFYQNDRFDKQNRQERQFRQQEQDRSSRLETQQRQIDKEIQDKQEYIENKYDRQNNNYKNDRREFRQQEEMRRVFNDKQEKPFRQYEKSERSERQFENNRGNRRVNFINQDEDRLENSKDQEISLKQQQTKIIFDSNQQRWDNQRNAQLEDFRQNSKYMSQSQQISGFKNNIKSYENHGEDFKNFRQEEYKRQHYNHDDERHSKSQFHSRYEKIDQINNFKDQQNKNQVKFQKGDDDYKTKNFNRFQEQEENDRPQKFRNFDSRNNNYQSQGKHYYDQNEKQGQANFRNQRQPYNEQFEYNNNSRQQKDQQNNSFNRVNRNQIEYSNNDNNKFKSYRNTQSLERNEQFRFFNSKHITQNVTSADDQFNNFNKQRSEENNLQRNRNQNQQNLVDFKENRFNINQGQNLEESKKQSLSINENQDVIGETNEVQEYNFNYDPNKSTSENGEVQDHKQIDDFEQINQEKEIDSQNVHNQNIILKSILKTSVQIPTVIGSDQIQVKIEQNLRNVEDDINNMKSNFIEQEEEKNKGESSDNEFDFTRFSKSLEQESQIKQDPNQYQQLNNNTENVAEEQQSKLDQ</sequence>
<feature type="domain" description="Helicase ATP-binding" evidence="14">
    <location>
        <begin position="116"/>
        <end position="297"/>
    </location>
</feature>
<keyword evidence="18" id="KW-1185">Reference proteome</keyword>
<dbReference type="SMART" id="SM00487">
    <property type="entry name" value="DEXDc"/>
    <property type="match status" value="1"/>
</dbReference>
<dbReference type="PANTHER" id="PTHR47958">
    <property type="entry name" value="ATP-DEPENDENT RNA HELICASE DBP3"/>
    <property type="match status" value="1"/>
</dbReference>
<evidence type="ECO:0000256" key="5">
    <source>
        <dbReference type="ARBA" id="ARBA00022552"/>
    </source>
</evidence>
<feature type="region of interest" description="Disordered" evidence="13">
    <location>
        <begin position="578"/>
        <end position="600"/>
    </location>
</feature>